<organism evidence="1">
    <name type="scientific">Oryza brachyantha</name>
    <name type="common">malo sina</name>
    <dbReference type="NCBI Taxonomy" id="4533"/>
    <lineage>
        <taxon>Eukaryota</taxon>
        <taxon>Viridiplantae</taxon>
        <taxon>Streptophyta</taxon>
        <taxon>Embryophyta</taxon>
        <taxon>Tracheophyta</taxon>
        <taxon>Spermatophyta</taxon>
        <taxon>Magnoliopsida</taxon>
        <taxon>Liliopsida</taxon>
        <taxon>Poales</taxon>
        <taxon>Poaceae</taxon>
        <taxon>BOP clade</taxon>
        <taxon>Oryzoideae</taxon>
        <taxon>Oryzeae</taxon>
        <taxon>Oryzinae</taxon>
        <taxon>Oryza</taxon>
    </lineage>
</organism>
<keyword evidence="2" id="KW-1185">Reference proteome</keyword>
<dbReference type="Proteomes" id="UP000006038">
    <property type="component" value="Chromosome 1"/>
</dbReference>
<name>J3L141_ORYBR</name>
<proteinExistence type="predicted"/>
<accession>J3L141</accession>
<evidence type="ECO:0000313" key="2">
    <source>
        <dbReference type="Proteomes" id="UP000006038"/>
    </source>
</evidence>
<reference evidence="1" key="2">
    <citation type="submission" date="2013-04" db="UniProtKB">
        <authorList>
            <consortium name="EnsemblPlants"/>
        </authorList>
    </citation>
    <scope>IDENTIFICATION</scope>
</reference>
<dbReference type="AlphaFoldDB" id="J3L141"/>
<protein>
    <submittedName>
        <fullName evidence="1">Uncharacterized protein</fullName>
    </submittedName>
</protein>
<dbReference type="HOGENOM" id="CLU_2240723_0_0_1"/>
<sequence>MTGSSVRQLRVHRVATTYRPTASDGARHDDIPRGGGAIDSYDMTVTTMITARWRRRLRPMLKVVPWLIGVDGGCDVKTNKHDHIHQSGVIGPCPKRNVLRASSQK</sequence>
<reference evidence="1" key="1">
    <citation type="journal article" date="2013" name="Nat. Commun.">
        <title>Whole-genome sequencing of Oryza brachyantha reveals mechanisms underlying Oryza genome evolution.</title>
        <authorList>
            <person name="Chen J."/>
            <person name="Huang Q."/>
            <person name="Gao D."/>
            <person name="Wang J."/>
            <person name="Lang Y."/>
            <person name="Liu T."/>
            <person name="Li B."/>
            <person name="Bai Z."/>
            <person name="Luis Goicoechea J."/>
            <person name="Liang C."/>
            <person name="Chen C."/>
            <person name="Zhang W."/>
            <person name="Sun S."/>
            <person name="Liao Y."/>
            <person name="Zhang X."/>
            <person name="Yang L."/>
            <person name="Song C."/>
            <person name="Wang M."/>
            <person name="Shi J."/>
            <person name="Liu G."/>
            <person name="Liu J."/>
            <person name="Zhou H."/>
            <person name="Zhou W."/>
            <person name="Yu Q."/>
            <person name="An N."/>
            <person name="Chen Y."/>
            <person name="Cai Q."/>
            <person name="Wang B."/>
            <person name="Liu B."/>
            <person name="Min J."/>
            <person name="Huang Y."/>
            <person name="Wu H."/>
            <person name="Li Z."/>
            <person name="Zhang Y."/>
            <person name="Yin Y."/>
            <person name="Song W."/>
            <person name="Jiang J."/>
            <person name="Jackson S.A."/>
            <person name="Wing R.A."/>
            <person name="Wang J."/>
            <person name="Chen M."/>
        </authorList>
    </citation>
    <scope>NUCLEOTIDE SEQUENCE [LARGE SCALE GENOMIC DNA]</scope>
    <source>
        <strain evidence="1">cv. IRGC 101232</strain>
    </source>
</reference>
<dbReference type="Gramene" id="OB01G29470.1">
    <property type="protein sequence ID" value="OB01G29470.1"/>
    <property type="gene ID" value="OB01G29470"/>
</dbReference>
<evidence type="ECO:0000313" key="1">
    <source>
        <dbReference type="EnsemblPlants" id="OB01G29470.1"/>
    </source>
</evidence>
<dbReference type="EnsemblPlants" id="OB01G29470.1">
    <property type="protein sequence ID" value="OB01G29470.1"/>
    <property type="gene ID" value="OB01G29470"/>
</dbReference>